<comment type="caution">
    <text evidence="1">The sequence shown here is derived from an EMBL/GenBank/DDBJ whole genome shotgun (WGS) entry which is preliminary data.</text>
</comment>
<evidence type="ECO:0000313" key="2">
    <source>
        <dbReference type="Proteomes" id="UP001054945"/>
    </source>
</evidence>
<proteinExistence type="predicted"/>
<keyword evidence="2" id="KW-1185">Reference proteome</keyword>
<reference evidence="1 2" key="1">
    <citation type="submission" date="2021-06" db="EMBL/GenBank/DDBJ databases">
        <title>Caerostris extrusa draft genome.</title>
        <authorList>
            <person name="Kono N."/>
            <person name="Arakawa K."/>
        </authorList>
    </citation>
    <scope>NUCLEOTIDE SEQUENCE [LARGE SCALE GENOMIC DNA]</scope>
</reference>
<name>A0AAV4T2R1_CAEEX</name>
<accession>A0AAV4T2R1</accession>
<sequence length="73" mass="8343">MQKVTWGTTLAVSELRELHLKPAQCYRTENFHIVLMPGMGNRQLMHKLENFLLSRKSGKKGFDSPDAPLWGVC</sequence>
<dbReference type="Proteomes" id="UP001054945">
    <property type="component" value="Unassembled WGS sequence"/>
</dbReference>
<organism evidence="1 2">
    <name type="scientific">Caerostris extrusa</name>
    <name type="common">Bark spider</name>
    <name type="synonym">Caerostris bankana</name>
    <dbReference type="NCBI Taxonomy" id="172846"/>
    <lineage>
        <taxon>Eukaryota</taxon>
        <taxon>Metazoa</taxon>
        <taxon>Ecdysozoa</taxon>
        <taxon>Arthropoda</taxon>
        <taxon>Chelicerata</taxon>
        <taxon>Arachnida</taxon>
        <taxon>Araneae</taxon>
        <taxon>Araneomorphae</taxon>
        <taxon>Entelegynae</taxon>
        <taxon>Araneoidea</taxon>
        <taxon>Araneidae</taxon>
        <taxon>Caerostris</taxon>
    </lineage>
</organism>
<dbReference type="EMBL" id="BPLR01010260">
    <property type="protein sequence ID" value="GIY38118.1"/>
    <property type="molecule type" value="Genomic_DNA"/>
</dbReference>
<gene>
    <name evidence="1" type="ORF">CEXT_147521</name>
</gene>
<dbReference type="AlphaFoldDB" id="A0AAV4T2R1"/>
<protein>
    <submittedName>
        <fullName evidence="1">Uncharacterized protein</fullName>
    </submittedName>
</protein>
<evidence type="ECO:0000313" key="1">
    <source>
        <dbReference type="EMBL" id="GIY38118.1"/>
    </source>
</evidence>